<feature type="compositionally biased region" description="Low complexity" evidence="1">
    <location>
        <begin position="753"/>
        <end position="769"/>
    </location>
</feature>
<feature type="compositionally biased region" description="Polar residues" evidence="1">
    <location>
        <begin position="776"/>
        <end position="795"/>
    </location>
</feature>
<name>A0A6A5QZX0_AMPQU</name>
<feature type="compositionally biased region" description="Polar residues" evidence="1">
    <location>
        <begin position="735"/>
        <end position="752"/>
    </location>
</feature>
<organism evidence="3 4">
    <name type="scientific">Ampelomyces quisqualis</name>
    <name type="common">Powdery mildew agent</name>
    <dbReference type="NCBI Taxonomy" id="50730"/>
    <lineage>
        <taxon>Eukaryota</taxon>
        <taxon>Fungi</taxon>
        <taxon>Dikarya</taxon>
        <taxon>Ascomycota</taxon>
        <taxon>Pezizomycotina</taxon>
        <taxon>Dothideomycetes</taxon>
        <taxon>Pleosporomycetidae</taxon>
        <taxon>Pleosporales</taxon>
        <taxon>Pleosporineae</taxon>
        <taxon>Phaeosphaeriaceae</taxon>
        <taxon>Ampelomyces</taxon>
    </lineage>
</organism>
<feature type="region of interest" description="Disordered" evidence="1">
    <location>
        <begin position="735"/>
        <end position="838"/>
    </location>
</feature>
<dbReference type="OrthoDB" id="160645at2759"/>
<dbReference type="EMBL" id="ML979132">
    <property type="protein sequence ID" value="KAF1921341.1"/>
    <property type="molecule type" value="Genomic_DNA"/>
</dbReference>
<dbReference type="Pfam" id="PF22974">
    <property type="entry name" value="DUF7029"/>
    <property type="match status" value="1"/>
</dbReference>
<feature type="compositionally biased region" description="Polar residues" evidence="1">
    <location>
        <begin position="266"/>
        <end position="285"/>
    </location>
</feature>
<feature type="compositionally biased region" description="Polar residues" evidence="1">
    <location>
        <begin position="31"/>
        <end position="50"/>
    </location>
</feature>
<evidence type="ECO:0000256" key="1">
    <source>
        <dbReference type="SAM" id="MobiDB-lite"/>
    </source>
</evidence>
<reference evidence="3" key="1">
    <citation type="journal article" date="2020" name="Stud. Mycol.">
        <title>101 Dothideomycetes genomes: a test case for predicting lifestyles and emergence of pathogens.</title>
        <authorList>
            <person name="Haridas S."/>
            <person name="Albert R."/>
            <person name="Binder M."/>
            <person name="Bloem J."/>
            <person name="Labutti K."/>
            <person name="Salamov A."/>
            <person name="Andreopoulos B."/>
            <person name="Baker S."/>
            <person name="Barry K."/>
            <person name="Bills G."/>
            <person name="Bluhm B."/>
            <person name="Cannon C."/>
            <person name="Castanera R."/>
            <person name="Culley D."/>
            <person name="Daum C."/>
            <person name="Ezra D."/>
            <person name="Gonzalez J."/>
            <person name="Henrissat B."/>
            <person name="Kuo A."/>
            <person name="Liang C."/>
            <person name="Lipzen A."/>
            <person name="Lutzoni F."/>
            <person name="Magnuson J."/>
            <person name="Mondo S."/>
            <person name="Nolan M."/>
            <person name="Ohm R."/>
            <person name="Pangilinan J."/>
            <person name="Park H.-J."/>
            <person name="Ramirez L."/>
            <person name="Alfaro M."/>
            <person name="Sun H."/>
            <person name="Tritt A."/>
            <person name="Yoshinaga Y."/>
            <person name="Zwiers L.-H."/>
            <person name="Turgeon B."/>
            <person name="Goodwin S."/>
            <person name="Spatafora J."/>
            <person name="Crous P."/>
            <person name="Grigoriev I."/>
        </authorList>
    </citation>
    <scope>NUCLEOTIDE SEQUENCE</scope>
    <source>
        <strain evidence="3">HMLAC05119</strain>
    </source>
</reference>
<protein>
    <recommendedName>
        <fullName evidence="2">DUF7029 domain-containing protein</fullName>
    </recommendedName>
</protein>
<feature type="domain" description="DUF7029" evidence="2">
    <location>
        <begin position="160"/>
        <end position="253"/>
    </location>
</feature>
<keyword evidence="4" id="KW-1185">Reference proteome</keyword>
<feature type="region of interest" description="Disordered" evidence="1">
    <location>
        <begin position="1071"/>
        <end position="1092"/>
    </location>
</feature>
<feature type="compositionally biased region" description="Polar residues" evidence="1">
    <location>
        <begin position="809"/>
        <end position="827"/>
    </location>
</feature>
<gene>
    <name evidence="3" type="ORF">BDU57DRAFT_46632</name>
</gene>
<proteinExistence type="predicted"/>
<evidence type="ECO:0000313" key="3">
    <source>
        <dbReference type="EMBL" id="KAF1921341.1"/>
    </source>
</evidence>
<feature type="region of interest" description="Disordered" evidence="1">
    <location>
        <begin position="845"/>
        <end position="864"/>
    </location>
</feature>
<evidence type="ECO:0000313" key="4">
    <source>
        <dbReference type="Proteomes" id="UP000800096"/>
    </source>
</evidence>
<dbReference type="AlphaFoldDB" id="A0A6A5QZX0"/>
<accession>A0A6A5QZX0</accession>
<feature type="region of interest" description="Disordered" evidence="1">
    <location>
        <begin position="237"/>
        <end position="321"/>
    </location>
</feature>
<dbReference type="InterPro" id="IPR054293">
    <property type="entry name" value="DUF7029"/>
</dbReference>
<feature type="compositionally biased region" description="Polar residues" evidence="1">
    <location>
        <begin position="845"/>
        <end position="860"/>
    </location>
</feature>
<evidence type="ECO:0000259" key="2">
    <source>
        <dbReference type="Pfam" id="PF22974"/>
    </source>
</evidence>
<feature type="compositionally biased region" description="Low complexity" evidence="1">
    <location>
        <begin position="306"/>
        <end position="321"/>
    </location>
</feature>
<feature type="region of interest" description="Disordered" evidence="1">
    <location>
        <begin position="19"/>
        <end position="50"/>
    </location>
</feature>
<dbReference type="Proteomes" id="UP000800096">
    <property type="component" value="Unassembled WGS sequence"/>
</dbReference>
<sequence>MRFVDAAVALAGIATALSPPAYSHDGDRSGNDVTPTIEVSSGPTSYEATRSTPKVCRAKSAPVYETVYGGKADSTATKAAGGSKASPSAKVGKPFGYNEEQFHHKTEGHMKLKSCNHWSHNAKDPNHIVPTNVGEKTQIYYAENGEPHPSKTFYFGILDLQFKAPAVVLEQSAYISNAAYSSNELVIDFTSAVACDFAKTSWTKGTIIVSSSAECKEASDDDQCYFEIEDLIKSDDGKSITVKGKPQSQSDCTEGGEANWGMYRPSVSNGGNIVTQPGENGTSTGPPGYNGATGPNGSSGGGNGTDGSNTNSTDSGTSGFGDELSTCRAPIDTKYNLPTACVGEYFDLDLDEALGYGALSSDDLAFLNEAMAGLDDDTLAKVTRRTVLHRRNIERRFLGSFFRFVANKIIAPAVAVLKTAVNVAVTLTTGVVQLVTTGTISGSIRESFSFALPNGGTADAKQVESPWGPSILIAAYGTEAQGAPTNGLQKDGYLNIFCVGCGAQGRVELAGRATWSVTQGITQGELEAWADLKAALKIGVDAQIQLSREWNKNLFQVGLPGLSFGVITIGPQVRLDSRVTLEAQAKGRLLAGAELSWNRAYAKIDMVTPANSIRQNFDPVFHPTFEAEGSISVGAELGLPIGFEFGISVASWKKTVALINEPMIKGIAKAAASAELSNGQFTAGFTAIEGCIGIYSNLSWRNRLYGDVLGIRQFDIMDTGYKSIKSACIPIGPQNQTPAIGNGQTSSAIGNGQTSSQSSIQPAASQAPTNNDDEPSSVTPNVPQTSSNGNETPETQLPPAVSSEGAATPQASAQPEGSNDIQPSAPVTPSAGDEPVANKRSIYSRQSNSTGLMTNNNSTAPGGLRDLTDSIKEATNAVTYSIPDIPTVAYAREDGYEFTKILAEKGEYNIFYCSNGNMYVKKTAQAAGLGCDELFVYSNNAVAGDGAGRYLYYHTNTMEAAGVSRLRLGDEENPVKGTSALALVAWNSTEVGTERDADIEGLYFAADYDTKAFYWLTFCSYKDGQPPKVFVVEDLEKGIAVLESGDVKFSVTGGDVDKCFALSAKEDSASPNTWSQFDDSETTTPDGLEYTL</sequence>
<feature type="compositionally biased region" description="Polar residues" evidence="1">
    <location>
        <begin position="1071"/>
        <end position="1085"/>
    </location>
</feature>